<feature type="transmembrane region" description="Helical" evidence="1">
    <location>
        <begin position="209"/>
        <end position="227"/>
    </location>
</feature>
<evidence type="ECO:0000256" key="1">
    <source>
        <dbReference type="SAM" id="Phobius"/>
    </source>
</evidence>
<dbReference type="InterPro" id="IPR032809">
    <property type="entry name" value="Put_HupE_UreJ"/>
</dbReference>
<feature type="chain" id="PRO_5046715551" evidence="2">
    <location>
        <begin position="23"/>
        <end position="334"/>
    </location>
</feature>
<feature type="transmembrane region" description="Helical" evidence="1">
    <location>
        <begin position="306"/>
        <end position="323"/>
    </location>
</feature>
<comment type="caution">
    <text evidence="3">The sequence shown here is derived from an EMBL/GenBank/DDBJ whole genome shotgun (WGS) entry which is preliminary data.</text>
</comment>
<organism evidence="3 4">
    <name type="scientific">Rubritalea tangerina</name>
    <dbReference type="NCBI Taxonomy" id="430798"/>
    <lineage>
        <taxon>Bacteria</taxon>
        <taxon>Pseudomonadati</taxon>
        <taxon>Verrucomicrobiota</taxon>
        <taxon>Verrucomicrobiia</taxon>
        <taxon>Verrucomicrobiales</taxon>
        <taxon>Rubritaleaceae</taxon>
        <taxon>Rubritalea</taxon>
    </lineage>
</organism>
<dbReference type="Proteomes" id="UP001597389">
    <property type="component" value="Unassembled WGS sequence"/>
</dbReference>
<dbReference type="EMBL" id="JBHUJB010000075">
    <property type="protein sequence ID" value="MFD2160277.1"/>
    <property type="molecule type" value="Genomic_DNA"/>
</dbReference>
<evidence type="ECO:0000313" key="4">
    <source>
        <dbReference type="Proteomes" id="UP001597389"/>
    </source>
</evidence>
<sequence length="334" mass="37340">MRVVKFILCWFLLLGSVSRSFAHEVDIERIQIRELGANEYVMSFDISYGQLERFGIPEIPADCVYVGDALLHEGLNRLRFKSEGGALSDEDRIILPWSRDGVMASALWQDGTKARQLFDRSEQGVIIRMGDLSAGSGSRMRTMWRYTKLGVEHILEGYDHLLFVIGLSLLVRGGRRLVITVTAFTVAHSVTLGLTVMGKLSIDPTLVEVLIALSIAFLAKEILLAQWGRETWATRYPWIVAFSFGLIHGLGFAGALMELGISNESIPIALMSFNIGVEIGQIVFLLAWALFVAILLHLGLGNFAKLRWVPAYVIGMTAMFWFIQRLFGHYGLEL</sequence>
<reference evidence="4" key="1">
    <citation type="journal article" date="2019" name="Int. J. Syst. Evol. Microbiol.">
        <title>The Global Catalogue of Microorganisms (GCM) 10K type strain sequencing project: providing services to taxonomists for standard genome sequencing and annotation.</title>
        <authorList>
            <consortium name="The Broad Institute Genomics Platform"/>
            <consortium name="The Broad Institute Genome Sequencing Center for Infectious Disease"/>
            <person name="Wu L."/>
            <person name="Ma J."/>
        </authorList>
    </citation>
    <scope>NUCLEOTIDE SEQUENCE [LARGE SCALE GENOMIC DNA]</scope>
    <source>
        <strain evidence="4">CCUG 57942</strain>
    </source>
</reference>
<keyword evidence="1" id="KW-1133">Transmembrane helix</keyword>
<feature type="transmembrane region" description="Helical" evidence="1">
    <location>
        <begin position="177"/>
        <end position="197"/>
    </location>
</feature>
<protein>
    <submittedName>
        <fullName evidence="3">HupE/UreJ family protein</fullName>
    </submittedName>
</protein>
<feature type="transmembrane region" description="Helical" evidence="1">
    <location>
        <begin position="282"/>
        <end position="300"/>
    </location>
</feature>
<name>A0ABW4ZEM7_9BACT</name>
<evidence type="ECO:0000313" key="3">
    <source>
        <dbReference type="EMBL" id="MFD2160277.1"/>
    </source>
</evidence>
<keyword evidence="2" id="KW-0732">Signal</keyword>
<feature type="signal peptide" evidence="2">
    <location>
        <begin position="1"/>
        <end position="22"/>
    </location>
</feature>
<keyword evidence="1" id="KW-0812">Transmembrane</keyword>
<accession>A0ABW4ZEM7</accession>
<dbReference type="Pfam" id="PF13795">
    <property type="entry name" value="HupE_UreJ_2"/>
    <property type="match status" value="1"/>
</dbReference>
<dbReference type="RefSeq" id="WP_377087441.1">
    <property type="nucleotide sequence ID" value="NZ_JBHSJL010000014.1"/>
</dbReference>
<evidence type="ECO:0000256" key="2">
    <source>
        <dbReference type="SAM" id="SignalP"/>
    </source>
</evidence>
<feature type="transmembrane region" description="Helical" evidence="1">
    <location>
        <begin position="239"/>
        <end position="261"/>
    </location>
</feature>
<keyword evidence="4" id="KW-1185">Reference proteome</keyword>
<gene>
    <name evidence="3" type="ORF">ACFSW8_15345</name>
</gene>
<keyword evidence="1" id="KW-0472">Membrane</keyword>
<proteinExistence type="predicted"/>